<dbReference type="PANTHER" id="PTHR43372">
    <property type="entry name" value="FATTY-ACID AMIDE HYDROLASE"/>
    <property type="match status" value="1"/>
</dbReference>
<keyword evidence="2" id="KW-0808">Transferase</keyword>
<proteinExistence type="predicted"/>
<reference evidence="2" key="1">
    <citation type="journal article" date="2011" name="Environ. Microbiol.">
        <title>Time-series analyses of Monterey Bay coastal microbial picoplankton using a 'genome proxy' microarray.</title>
        <authorList>
            <person name="Rich V.I."/>
            <person name="Pham V.D."/>
            <person name="Eppley J."/>
            <person name="Shi Y."/>
            <person name="DeLong E.F."/>
        </authorList>
    </citation>
    <scope>NUCLEOTIDE SEQUENCE</scope>
</reference>
<dbReference type="NCBIfam" id="NF004816">
    <property type="entry name" value="PRK06170.1"/>
    <property type="match status" value="1"/>
</dbReference>
<dbReference type="EMBL" id="GU474864">
    <property type="protein sequence ID" value="ADI17419.1"/>
    <property type="molecule type" value="Genomic_DNA"/>
</dbReference>
<dbReference type="AlphaFoldDB" id="E0XSM8"/>
<sequence>MIKSKEIGAEELLNHYIDRVERYNPSLNAIIVMDVERGRERARQADAALAKGEVWGPLHGVPMTIKESYNVAGLPTTNGRPDMKDNIAESDALAVERLKAAGVVLFGKTNVPINLADFQSYNEVYGTTYSPWDVQRVPGGSSGGSAAALAAGLCGFESGSDIGGSIRNPSHYCGVFGHKPTWGLIPPHGHALPGHLVQPDLSVVGPLARGAADLETGVLAMAGPDELDGVGLKLDLPRPCHTNLSGYKVAVWADDDVAPVSQEVRERVLAIAKTVEDAGGSVYFDARPDFDSSEAHDIFQTLLWSAMAVRIPDADFAEMVKDAAALDPSDRSGGAMVLRTQTMTHHDHYTAHNKRMILRWAWAAFFKEYDAAIAPIMATPAFWHDHRPMGQRKITIDGTERPYFEQLFWAGLAVCCYLPSTVIPTGPNGDGLPIGVQIIGRQFGDLETIGLAKLLEAEGYAFTPPSGYA</sequence>
<dbReference type="InterPro" id="IPR036928">
    <property type="entry name" value="AS_sf"/>
</dbReference>
<organism evidence="2">
    <name type="scientific">uncultured Rhodospirillales bacterium HF0070_31K06</name>
    <dbReference type="NCBI Taxonomy" id="710786"/>
    <lineage>
        <taxon>Bacteria</taxon>
        <taxon>Pseudomonadati</taxon>
        <taxon>Pseudomonadota</taxon>
        <taxon>Alphaproteobacteria</taxon>
        <taxon>Rhodospirillales</taxon>
        <taxon>environmental samples</taxon>
    </lineage>
</organism>
<dbReference type="SUPFAM" id="SSF75304">
    <property type="entry name" value="Amidase signature (AS) enzymes"/>
    <property type="match status" value="1"/>
</dbReference>
<accession>E0XSM8</accession>
<dbReference type="Gene3D" id="3.90.1300.10">
    <property type="entry name" value="Amidase signature (AS) domain"/>
    <property type="match status" value="1"/>
</dbReference>
<dbReference type="PANTHER" id="PTHR43372:SF4">
    <property type="entry name" value="FATTY-ACID AMIDE HYDROLASE 2"/>
    <property type="match status" value="1"/>
</dbReference>
<evidence type="ECO:0000313" key="2">
    <source>
        <dbReference type="EMBL" id="ADI17419.1"/>
    </source>
</evidence>
<evidence type="ECO:0000259" key="1">
    <source>
        <dbReference type="Pfam" id="PF01425"/>
    </source>
</evidence>
<dbReference type="Pfam" id="PF01425">
    <property type="entry name" value="Amidase"/>
    <property type="match status" value="1"/>
</dbReference>
<name>E0XSM8_9PROT</name>
<protein>
    <submittedName>
        <fullName evidence="2">Asp-tRNA-Asn/Glu-tRNA-Gln amidotransferase A subunit and related amidases</fullName>
    </submittedName>
</protein>
<feature type="domain" description="Amidase" evidence="1">
    <location>
        <begin position="11"/>
        <end position="447"/>
    </location>
</feature>
<dbReference type="InterPro" id="IPR052739">
    <property type="entry name" value="FAAH2"/>
</dbReference>
<dbReference type="InterPro" id="IPR023631">
    <property type="entry name" value="Amidase_dom"/>
</dbReference>
<dbReference type="GO" id="GO:0012505">
    <property type="term" value="C:endomembrane system"/>
    <property type="evidence" value="ECO:0007669"/>
    <property type="project" value="TreeGrafter"/>
</dbReference>
<dbReference type="GO" id="GO:0016740">
    <property type="term" value="F:transferase activity"/>
    <property type="evidence" value="ECO:0007669"/>
    <property type="project" value="UniProtKB-KW"/>
</dbReference>